<feature type="region of interest" description="Disordered" evidence="12">
    <location>
        <begin position="353"/>
        <end position="372"/>
    </location>
</feature>
<keyword evidence="10 13" id="KW-0472">Membrane</keyword>
<dbReference type="RefSeq" id="WP_111409732.1">
    <property type="nucleotide sequence ID" value="NZ_QKXH01000004.1"/>
</dbReference>
<evidence type="ECO:0000256" key="5">
    <source>
        <dbReference type="ARBA" id="ARBA00022660"/>
    </source>
</evidence>
<dbReference type="PANTHER" id="PTHR22888">
    <property type="entry name" value="CYTOCHROME C OXIDASE, SUBUNIT II"/>
    <property type="match status" value="1"/>
</dbReference>
<dbReference type="SUPFAM" id="SSF81464">
    <property type="entry name" value="Cytochrome c oxidase subunit II-like, transmembrane region"/>
    <property type="match status" value="1"/>
</dbReference>
<dbReference type="InterPro" id="IPR045187">
    <property type="entry name" value="CcO_II"/>
</dbReference>
<dbReference type="InterPro" id="IPR002429">
    <property type="entry name" value="CcO_II-like_C"/>
</dbReference>
<feature type="transmembrane region" description="Helical" evidence="13">
    <location>
        <begin position="91"/>
        <end position="112"/>
    </location>
</feature>
<feature type="transmembrane region" description="Helical" evidence="13">
    <location>
        <begin position="49"/>
        <end position="70"/>
    </location>
</feature>
<dbReference type="Gene3D" id="2.60.40.420">
    <property type="entry name" value="Cupredoxins - blue copper proteins"/>
    <property type="match status" value="1"/>
</dbReference>
<dbReference type="Proteomes" id="UP000249177">
    <property type="component" value="Unassembled WGS sequence"/>
</dbReference>
<dbReference type="OrthoDB" id="9781261at2"/>
<sequence length="385" mass="43055">MTSLLVIIVLVLLAVAVWQLTKIFDLTQVASTSDNSQIATDDDNNVQGYLMFGFLAFIYIFTIYGVYTWGPLVLHTPASEHGALIDNLMNITWVLIFTVQAITQVLLHYFAFKYRGNKDKRALYFADNNKLEAIWSVIPAVVLAGLILYGLYAWTNIMFIDEDEDTVVVELYAQQFKWTARYAGADNVLGKANVRLIEGVNTLGVDLSDPYAQDDIVVSELHIPKGKKIHFKMRSQDVLHSAYFPYFRAQMNCVPGMVTEFAFTPIYTTAEYQALPFMIEKVANINAIRAKKSLELVAKGETGLDPYTFDYLLLCNKICGASHYNMQMKVVVDTPEDYKKWLSEKTTLVSEVKASKAEPAAPDAAPGKDSTLTKDTAAVAKIAMK</sequence>
<keyword evidence="7" id="KW-1278">Translocase</keyword>
<keyword evidence="9 13" id="KW-1133">Transmembrane helix</keyword>
<dbReference type="EC" id="7.1.1.9" evidence="3"/>
<dbReference type="InterPro" id="IPR011759">
    <property type="entry name" value="Cyt_c_oxidase_su2_TM_dom"/>
</dbReference>
<evidence type="ECO:0000256" key="11">
    <source>
        <dbReference type="ARBA" id="ARBA00031389"/>
    </source>
</evidence>
<evidence type="ECO:0000256" key="1">
    <source>
        <dbReference type="ARBA" id="ARBA00004141"/>
    </source>
</evidence>
<dbReference type="GO" id="GO:0016020">
    <property type="term" value="C:membrane"/>
    <property type="evidence" value="ECO:0007669"/>
    <property type="project" value="UniProtKB-SubCell"/>
</dbReference>
<name>A0A2W7U9I1_9FLAO</name>
<dbReference type="Pfam" id="PF02790">
    <property type="entry name" value="COX2_TM"/>
    <property type="match status" value="1"/>
</dbReference>
<evidence type="ECO:0000256" key="7">
    <source>
        <dbReference type="ARBA" id="ARBA00022967"/>
    </source>
</evidence>
<gene>
    <name evidence="16" type="ORF">DOS84_08750</name>
</gene>
<comment type="similarity">
    <text evidence="2">Belongs to the cytochrome c oxidase subunit 2 family.</text>
</comment>
<dbReference type="Gene3D" id="1.10.287.90">
    <property type="match status" value="1"/>
</dbReference>
<reference evidence="16 17" key="1">
    <citation type="submission" date="2018-06" db="EMBL/GenBank/DDBJ databases">
        <title>Flavobacterium sp IMCC34762, genome.</title>
        <authorList>
            <person name="Joung Y."/>
            <person name="Cho J."/>
            <person name="Song J."/>
        </authorList>
    </citation>
    <scope>NUCLEOTIDE SEQUENCE [LARGE SCALE GENOMIC DNA]</scope>
    <source>
        <strain evidence="16 17">IMCC34762</strain>
    </source>
</reference>
<feature type="compositionally biased region" description="Low complexity" evidence="12">
    <location>
        <begin position="357"/>
        <end position="368"/>
    </location>
</feature>
<evidence type="ECO:0000256" key="6">
    <source>
        <dbReference type="ARBA" id="ARBA00022692"/>
    </source>
</evidence>
<evidence type="ECO:0000256" key="12">
    <source>
        <dbReference type="SAM" id="MobiDB-lite"/>
    </source>
</evidence>
<dbReference type="EMBL" id="QKXH01000004">
    <property type="protein sequence ID" value="PZX94019.1"/>
    <property type="molecule type" value="Genomic_DNA"/>
</dbReference>
<comment type="subcellular location">
    <subcellularLocation>
        <location evidence="1">Membrane</location>
        <topology evidence="1">Multi-pass membrane protein</topology>
    </subcellularLocation>
</comment>
<evidence type="ECO:0000313" key="16">
    <source>
        <dbReference type="EMBL" id="PZX94019.1"/>
    </source>
</evidence>
<evidence type="ECO:0000313" key="17">
    <source>
        <dbReference type="Proteomes" id="UP000249177"/>
    </source>
</evidence>
<keyword evidence="17" id="KW-1185">Reference proteome</keyword>
<evidence type="ECO:0000259" key="15">
    <source>
        <dbReference type="PROSITE" id="PS50999"/>
    </source>
</evidence>
<evidence type="ECO:0000259" key="14">
    <source>
        <dbReference type="PROSITE" id="PS50857"/>
    </source>
</evidence>
<dbReference type="InterPro" id="IPR036257">
    <property type="entry name" value="Cyt_c_oxidase_su2_TM_sf"/>
</dbReference>
<keyword evidence="4" id="KW-0813">Transport</keyword>
<comment type="caution">
    <text evidence="16">The sequence shown here is derived from an EMBL/GenBank/DDBJ whole genome shotgun (WGS) entry which is preliminary data.</text>
</comment>
<evidence type="ECO:0000256" key="2">
    <source>
        <dbReference type="ARBA" id="ARBA00007866"/>
    </source>
</evidence>
<evidence type="ECO:0000256" key="4">
    <source>
        <dbReference type="ARBA" id="ARBA00022448"/>
    </source>
</evidence>
<dbReference type="PANTHER" id="PTHR22888:SF9">
    <property type="entry name" value="CYTOCHROME C OXIDASE SUBUNIT 2"/>
    <property type="match status" value="1"/>
</dbReference>
<feature type="domain" description="Cytochrome oxidase subunit II copper A binding" evidence="14">
    <location>
        <begin position="164"/>
        <end position="344"/>
    </location>
</feature>
<dbReference type="AlphaFoldDB" id="A0A2W7U9I1"/>
<feature type="transmembrane region" description="Helical" evidence="13">
    <location>
        <begin position="132"/>
        <end position="152"/>
    </location>
</feature>
<evidence type="ECO:0000256" key="3">
    <source>
        <dbReference type="ARBA" id="ARBA00012949"/>
    </source>
</evidence>
<dbReference type="PROSITE" id="PS50857">
    <property type="entry name" value="COX2_CUA"/>
    <property type="match status" value="1"/>
</dbReference>
<keyword evidence="5" id="KW-0679">Respiratory chain</keyword>
<dbReference type="GO" id="GO:0005507">
    <property type="term" value="F:copper ion binding"/>
    <property type="evidence" value="ECO:0007669"/>
    <property type="project" value="InterPro"/>
</dbReference>
<evidence type="ECO:0000256" key="13">
    <source>
        <dbReference type="SAM" id="Phobius"/>
    </source>
</evidence>
<dbReference type="SUPFAM" id="SSF49503">
    <property type="entry name" value="Cupredoxins"/>
    <property type="match status" value="1"/>
</dbReference>
<keyword evidence="8" id="KW-0249">Electron transport</keyword>
<proteinExistence type="inferred from homology"/>
<protein>
    <recommendedName>
        <fullName evidence="3">cytochrome-c oxidase</fullName>
        <ecNumber evidence="3">7.1.1.9</ecNumber>
    </recommendedName>
    <alternativeName>
        <fullName evidence="11">Cytochrome c oxidase polypeptide II</fullName>
    </alternativeName>
</protein>
<accession>A0A2W7U9I1</accession>
<dbReference type="PROSITE" id="PS50999">
    <property type="entry name" value="COX2_TM"/>
    <property type="match status" value="1"/>
</dbReference>
<dbReference type="GO" id="GO:0042773">
    <property type="term" value="P:ATP synthesis coupled electron transport"/>
    <property type="evidence" value="ECO:0007669"/>
    <property type="project" value="TreeGrafter"/>
</dbReference>
<keyword evidence="6 13" id="KW-0812">Transmembrane</keyword>
<evidence type="ECO:0000256" key="10">
    <source>
        <dbReference type="ARBA" id="ARBA00023136"/>
    </source>
</evidence>
<feature type="domain" description="Cytochrome oxidase subunit II transmembrane region profile" evidence="15">
    <location>
        <begin position="66"/>
        <end position="161"/>
    </location>
</feature>
<evidence type="ECO:0000256" key="9">
    <source>
        <dbReference type="ARBA" id="ARBA00022989"/>
    </source>
</evidence>
<evidence type="ECO:0000256" key="8">
    <source>
        <dbReference type="ARBA" id="ARBA00022982"/>
    </source>
</evidence>
<organism evidence="16 17">
    <name type="scientific">Flavobacterium aquariorum</name>
    <dbReference type="NCBI Taxonomy" id="2217670"/>
    <lineage>
        <taxon>Bacteria</taxon>
        <taxon>Pseudomonadati</taxon>
        <taxon>Bacteroidota</taxon>
        <taxon>Flavobacteriia</taxon>
        <taxon>Flavobacteriales</taxon>
        <taxon>Flavobacteriaceae</taxon>
        <taxon>Flavobacterium</taxon>
    </lineage>
</organism>
<dbReference type="InterPro" id="IPR008972">
    <property type="entry name" value="Cupredoxin"/>
</dbReference>
<dbReference type="GO" id="GO:0004129">
    <property type="term" value="F:cytochrome-c oxidase activity"/>
    <property type="evidence" value="ECO:0007669"/>
    <property type="project" value="UniProtKB-EC"/>
</dbReference>